<keyword evidence="1" id="KW-0812">Transmembrane</keyword>
<keyword evidence="3" id="KW-0808">Transferase</keyword>
<gene>
    <name evidence="3" type="ORF">VF08_26585</name>
</gene>
<name>A0A9Q6EIV9_NOSLI</name>
<dbReference type="InterPro" id="IPR001173">
    <property type="entry name" value="Glyco_trans_2-like"/>
</dbReference>
<dbReference type="GO" id="GO:0016740">
    <property type="term" value="F:transferase activity"/>
    <property type="evidence" value="ECO:0007669"/>
    <property type="project" value="UniProtKB-KW"/>
</dbReference>
<evidence type="ECO:0000313" key="3">
    <source>
        <dbReference type="EMBL" id="PHJ98584.1"/>
    </source>
</evidence>
<comment type="caution">
    <text evidence="3">The sequence shown here is derived from an EMBL/GenBank/DDBJ whole genome shotgun (WGS) entry which is preliminary data.</text>
</comment>
<dbReference type="Proteomes" id="UP000222310">
    <property type="component" value="Unassembled WGS sequence"/>
</dbReference>
<evidence type="ECO:0000313" key="4">
    <source>
        <dbReference type="Proteomes" id="UP000222310"/>
    </source>
</evidence>
<evidence type="ECO:0000256" key="1">
    <source>
        <dbReference type="SAM" id="Phobius"/>
    </source>
</evidence>
<dbReference type="GeneID" id="57098438"/>
<dbReference type="PANTHER" id="PTHR43685">
    <property type="entry name" value="GLYCOSYLTRANSFERASE"/>
    <property type="match status" value="1"/>
</dbReference>
<dbReference type="RefSeq" id="WP_099071211.1">
    <property type="nucleotide sequence ID" value="NZ_LAHD01000097.1"/>
</dbReference>
<keyword evidence="1" id="KW-0472">Membrane</keyword>
<evidence type="ECO:0000259" key="2">
    <source>
        <dbReference type="Pfam" id="PF00535"/>
    </source>
</evidence>
<feature type="domain" description="Glycosyltransferase 2-like" evidence="2">
    <location>
        <begin position="4"/>
        <end position="131"/>
    </location>
</feature>
<dbReference type="SUPFAM" id="SSF53448">
    <property type="entry name" value="Nucleotide-diphospho-sugar transferases"/>
    <property type="match status" value="1"/>
</dbReference>
<sequence length="315" mass="36242">MRNTVLIPTYRRPQDLSRCLLALQEQTKPVHQVIVVVRDTDAQTWEFLNQFKADNLPLQTVKVTQPGVVAALNAGLKEVQGDIVSITDDDAAPHPDWLERIAAYFAGDSSLGGLGGRDWIHHGEKLENESRLVVGRLQWFGRVIGNHHLGVGEPREVDILKGVNMSFRKQAIGQLRFDQRMRGTGAQVHFEMAFTLALKRAGWKIIYDPKVAVEHYPAQRFDEDQRNNFNEIALINLVHNETLVLLEHLSFIRRIIFLFWAILIGTCDSFGLIQWLRFFPKQGHLASKKLLASWRGRWQGYREFRIQNSEFRIQN</sequence>
<dbReference type="InterPro" id="IPR029044">
    <property type="entry name" value="Nucleotide-diphossugar_trans"/>
</dbReference>
<proteinExistence type="predicted"/>
<accession>A0A9Q6EIV9</accession>
<dbReference type="EMBL" id="LAHD01000097">
    <property type="protein sequence ID" value="PHJ98584.1"/>
    <property type="molecule type" value="Genomic_DNA"/>
</dbReference>
<organism evidence="3 4">
    <name type="scientific">Nostoc linckia z8</name>
    <dbReference type="NCBI Taxonomy" id="1628746"/>
    <lineage>
        <taxon>Bacteria</taxon>
        <taxon>Bacillati</taxon>
        <taxon>Cyanobacteriota</taxon>
        <taxon>Cyanophyceae</taxon>
        <taxon>Nostocales</taxon>
        <taxon>Nostocaceae</taxon>
        <taxon>Nostoc</taxon>
    </lineage>
</organism>
<dbReference type="PANTHER" id="PTHR43685:SF3">
    <property type="entry name" value="SLR2126 PROTEIN"/>
    <property type="match status" value="1"/>
</dbReference>
<dbReference type="CDD" id="cd00761">
    <property type="entry name" value="Glyco_tranf_GTA_type"/>
    <property type="match status" value="1"/>
</dbReference>
<dbReference type="AlphaFoldDB" id="A0A9Q6EIV9"/>
<feature type="transmembrane region" description="Helical" evidence="1">
    <location>
        <begin position="257"/>
        <end position="279"/>
    </location>
</feature>
<keyword evidence="1" id="KW-1133">Transmembrane helix</keyword>
<dbReference type="InterPro" id="IPR050834">
    <property type="entry name" value="Glycosyltransf_2"/>
</dbReference>
<protein>
    <submittedName>
        <fullName evidence="3">Glycosyl transferase family A</fullName>
    </submittedName>
</protein>
<reference evidence="3 4" key="1">
    <citation type="submission" date="2015-02" db="EMBL/GenBank/DDBJ databases">
        <title>Nostoc linckia genome annotation.</title>
        <authorList>
            <person name="Zhou Z."/>
        </authorList>
    </citation>
    <scope>NUCLEOTIDE SEQUENCE [LARGE SCALE GENOMIC DNA]</scope>
    <source>
        <strain evidence="4">z8</strain>
    </source>
</reference>
<dbReference type="Pfam" id="PF00535">
    <property type="entry name" value="Glycos_transf_2"/>
    <property type="match status" value="1"/>
</dbReference>
<dbReference type="Gene3D" id="3.90.550.10">
    <property type="entry name" value="Spore Coat Polysaccharide Biosynthesis Protein SpsA, Chain A"/>
    <property type="match status" value="1"/>
</dbReference>